<dbReference type="InParanoid" id="A0A0C2WJC8"/>
<protein>
    <submittedName>
        <fullName evidence="1">Uncharacterized protein</fullName>
    </submittedName>
</protein>
<dbReference type="AlphaFoldDB" id="A0A0C2WJC8"/>
<gene>
    <name evidence="1" type="ORF">M378DRAFT_166763</name>
</gene>
<evidence type="ECO:0000313" key="1">
    <source>
        <dbReference type="EMBL" id="KIL61627.1"/>
    </source>
</evidence>
<sequence length="73" mass="8490">MGDLDIERYTVERLLFCLPLDLGVELQEPRRELRGARTKEVSAINEMKVHELRLKNRYPGHYRPLPLESAGSI</sequence>
<keyword evidence="2" id="KW-1185">Reference proteome</keyword>
<evidence type="ECO:0000313" key="2">
    <source>
        <dbReference type="Proteomes" id="UP000054549"/>
    </source>
</evidence>
<name>A0A0C2WJC8_AMAMK</name>
<dbReference type="HOGENOM" id="CLU_2704331_0_0_1"/>
<reference evidence="1 2" key="1">
    <citation type="submission" date="2014-04" db="EMBL/GenBank/DDBJ databases">
        <title>Evolutionary Origins and Diversification of the Mycorrhizal Mutualists.</title>
        <authorList>
            <consortium name="DOE Joint Genome Institute"/>
            <consortium name="Mycorrhizal Genomics Consortium"/>
            <person name="Kohler A."/>
            <person name="Kuo A."/>
            <person name="Nagy L.G."/>
            <person name="Floudas D."/>
            <person name="Copeland A."/>
            <person name="Barry K.W."/>
            <person name="Cichocki N."/>
            <person name="Veneault-Fourrey C."/>
            <person name="LaButti K."/>
            <person name="Lindquist E.A."/>
            <person name="Lipzen A."/>
            <person name="Lundell T."/>
            <person name="Morin E."/>
            <person name="Murat C."/>
            <person name="Riley R."/>
            <person name="Ohm R."/>
            <person name="Sun H."/>
            <person name="Tunlid A."/>
            <person name="Henrissat B."/>
            <person name="Grigoriev I.V."/>
            <person name="Hibbett D.S."/>
            <person name="Martin F."/>
        </authorList>
    </citation>
    <scope>NUCLEOTIDE SEQUENCE [LARGE SCALE GENOMIC DNA]</scope>
    <source>
        <strain evidence="1 2">Koide BX008</strain>
    </source>
</reference>
<dbReference type="EMBL" id="KN818282">
    <property type="protein sequence ID" value="KIL61627.1"/>
    <property type="molecule type" value="Genomic_DNA"/>
</dbReference>
<proteinExistence type="predicted"/>
<dbReference type="Proteomes" id="UP000054549">
    <property type="component" value="Unassembled WGS sequence"/>
</dbReference>
<accession>A0A0C2WJC8</accession>
<organism evidence="1 2">
    <name type="scientific">Amanita muscaria (strain Koide BX008)</name>
    <dbReference type="NCBI Taxonomy" id="946122"/>
    <lineage>
        <taxon>Eukaryota</taxon>
        <taxon>Fungi</taxon>
        <taxon>Dikarya</taxon>
        <taxon>Basidiomycota</taxon>
        <taxon>Agaricomycotina</taxon>
        <taxon>Agaricomycetes</taxon>
        <taxon>Agaricomycetidae</taxon>
        <taxon>Agaricales</taxon>
        <taxon>Pluteineae</taxon>
        <taxon>Amanitaceae</taxon>
        <taxon>Amanita</taxon>
    </lineage>
</organism>